<evidence type="ECO:0000256" key="1">
    <source>
        <dbReference type="SAM" id="SignalP"/>
    </source>
</evidence>
<accession>A0A6B0UN54</accession>
<feature type="chain" id="PRO_5025463837" evidence="1">
    <location>
        <begin position="18"/>
        <end position="119"/>
    </location>
</feature>
<evidence type="ECO:0000313" key="2">
    <source>
        <dbReference type="EMBL" id="MXU91076.1"/>
    </source>
</evidence>
<name>A0A6B0UN54_IXORI</name>
<dbReference type="EMBL" id="GIFC01008993">
    <property type="protein sequence ID" value="MXU91076.1"/>
    <property type="molecule type" value="Transcribed_RNA"/>
</dbReference>
<proteinExistence type="predicted"/>
<sequence>MICMTICFLCFLESGYSRLHEKNPLNSLMHQQSVKLGSKCRGQARETTQSTFSKQYICFSSLSHDVNYFLFVGSIFRTVSLSRKSGGREIWRSRAIFNAFTFMDDLFFAICIKLRNFPK</sequence>
<dbReference type="AlphaFoldDB" id="A0A6B0UN54"/>
<keyword evidence="1" id="KW-0732">Signal</keyword>
<reference evidence="2" key="1">
    <citation type="submission" date="2019-12" db="EMBL/GenBank/DDBJ databases">
        <title>An insight into the sialome of adult female Ixodes ricinus ticks feeding for 6 days.</title>
        <authorList>
            <person name="Perner J."/>
            <person name="Ribeiro J.M.C."/>
        </authorList>
    </citation>
    <scope>NUCLEOTIDE SEQUENCE</scope>
    <source>
        <strain evidence="2">Semi-engorged</strain>
        <tissue evidence="2">Salivary glands</tissue>
    </source>
</reference>
<organism evidence="2">
    <name type="scientific">Ixodes ricinus</name>
    <name type="common">Common tick</name>
    <name type="synonym">Acarus ricinus</name>
    <dbReference type="NCBI Taxonomy" id="34613"/>
    <lineage>
        <taxon>Eukaryota</taxon>
        <taxon>Metazoa</taxon>
        <taxon>Ecdysozoa</taxon>
        <taxon>Arthropoda</taxon>
        <taxon>Chelicerata</taxon>
        <taxon>Arachnida</taxon>
        <taxon>Acari</taxon>
        <taxon>Parasitiformes</taxon>
        <taxon>Ixodida</taxon>
        <taxon>Ixodoidea</taxon>
        <taxon>Ixodidae</taxon>
        <taxon>Ixodinae</taxon>
        <taxon>Ixodes</taxon>
    </lineage>
</organism>
<protein>
    <submittedName>
        <fullName evidence="2">Putative secreted protein</fullName>
    </submittedName>
</protein>
<feature type="signal peptide" evidence="1">
    <location>
        <begin position="1"/>
        <end position="17"/>
    </location>
</feature>